<feature type="domain" description="RecA family profile 1" evidence="1">
    <location>
        <begin position="119"/>
        <end position="339"/>
    </location>
</feature>
<dbReference type="InterPro" id="IPR013632">
    <property type="entry name" value="Rad51_C"/>
</dbReference>
<evidence type="ECO:0000313" key="2">
    <source>
        <dbReference type="EMBL" id="KAL3782130.1"/>
    </source>
</evidence>
<reference evidence="2 3" key="1">
    <citation type="journal article" date="2020" name="G3 (Bethesda)">
        <title>Improved Reference Genome for Cyclotella cryptica CCMP332, a Model for Cell Wall Morphogenesis, Salinity Adaptation, and Lipid Production in Diatoms (Bacillariophyta).</title>
        <authorList>
            <person name="Roberts W.R."/>
            <person name="Downey K.M."/>
            <person name="Ruck E.C."/>
            <person name="Traller J.C."/>
            <person name="Alverson A.J."/>
        </authorList>
    </citation>
    <scope>NUCLEOTIDE SEQUENCE [LARGE SCALE GENOMIC DNA]</scope>
    <source>
        <strain evidence="2 3">CCMP332</strain>
    </source>
</reference>
<dbReference type="SUPFAM" id="SSF52540">
    <property type="entry name" value="P-loop containing nucleoside triphosphate hydrolases"/>
    <property type="match status" value="1"/>
</dbReference>
<sequence>MSTNDRLLSSLPASLFQDLIAQPRLIAIRAKETSNGGEDDIEKLRQQILRKLKNVDTIATVRDFLKLSPTTLLHILDPCLTYVECKRLINRIHQFCAIPSVTALKIMQQTNPGINAASFHGKLSTGLPTLDRQLHGGFPICSITEIVGRAGVGKTHLSQQLCVLAAISGQGGSIYIDTEKKMSVLRLKEIALERSNVLGVDGKRKRAAINSANERSPAEKVLENVTVHSLLSTRELLETLDQLEKEINHRNLEAEEPKHSGEIYGSLNNSCIQRLPVRLLIIDSIAAPIRRDYVMTSVPSNSPSPNAAIQRAATIFEIARKLKKLADDYHLAVVVVNQVGTGTSSRGGGSGQRNDTLDTTDGEFTGSLGTAWQYCISTRIALEHEGDAHRLHQVQNQTRKAVITKSLVSKKVDFKYELTMQGVRELFRETQTG</sequence>
<accession>A0ABD3P6L7</accession>
<dbReference type="InterPro" id="IPR003593">
    <property type="entry name" value="AAA+_ATPase"/>
</dbReference>
<dbReference type="PANTHER" id="PTHR46456">
    <property type="entry name" value="DNA REPAIR PROTEIN RAD51 HOMOLOG 2"/>
    <property type="match status" value="1"/>
</dbReference>
<keyword evidence="3" id="KW-1185">Reference proteome</keyword>
<dbReference type="InterPro" id="IPR020588">
    <property type="entry name" value="RecA_ATP-bd"/>
</dbReference>
<dbReference type="Proteomes" id="UP001516023">
    <property type="component" value="Unassembled WGS sequence"/>
</dbReference>
<proteinExistence type="predicted"/>
<dbReference type="SMART" id="SM00382">
    <property type="entry name" value="AAA"/>
    <property type="match status" value="1"/>
</dbReference>
<gene>
    <name evidence="2" type="ORF">HJC23_005392</name>
</gene>
<dbReference type="PROSITE" id="PS50162">
    <property type="entry name" value="RECA_2"/>
    <property type="match status" value="1"/>
</dbReference>
<organism evidence="2 3">
    <name type="scientific">Cyclotella cryptica</name>
    <dbReference type="NCBI Taxonomy" id="29204"/>
    <lineage>
        <taxon>Eukaryota</taxon>
        <taxon>Sar</taxon>
        <taxon>Stramenopiles</taxon>
        <taxon>Ochrophyta</taxon>
        <taxon>Bacillariophyta</taxon>
        <taxon>Coscinodiscophyceae</taxon>
        <taxon>Thalassiosirophycidae</taxon>
        <taxon>Stephanodiscales</taxon>
        <taxon>Stephanodiscaceae</taxon>
        <taxon>Cyclotella</taxon>
    </lineage>
</organism>
<dbReference type="Pfam" id="PF08423">
    <property type="entry name" value="Rad51"/>
    <property type="match status" value="1"/>
</dbReference>
<dbReference type="Gene3D" id="3.40.50.300">
    <property type="entry name" value="P-loop containing nucleotide triphosphate hydrolases"/>
    <property type="match status" value="1"/>
</dbReference>
<evidence type="ECO:0000313" key="3">
    <source>
        <dbReference type="Proteomes" id="UP001516023"/>
    </source>
</evidence>
<dbReference type="AlphaFoldDB" id="A0ABD3P6L7"/>
<protein>
    <recommendedName>
        <fullName evidence="1">RecA family profile 1 domain-containing protein</fullName>
    </recommendedName>
</protein>
<dbReference type="EMBL" id="JABMIG020000296">
    <property type="protein sequence ID" value="KAL3782130.1"/>
    <property type="molecule type" value="Genomic_DNA"/>
</dbReference>
<dbReference type="InterPro" id="IPR027417">
    <property type="entry name" value="P-loop_NTPase"/>
</dbReference>
<name>A0ABD3P6L7_9STRA</name>
<dbReference type="PANTHER" id="PTHR46456:SF1">
    <property type="entry name" value="DNA REPAIR PROTEIN RAD51 HOMOLOG 2"/>
    <property type="match status" value="1"/>
</dbReference>
<dbReference type="InterPro" id="IPR030548">
    <property type="entry name" value="RAD51B"/>
</dbReference>
<evidence type="ECO:0000259" key="1">
    <source>
        <dbReference type="PROSITE" id="PS50162"/>
    </source>
</evidence>
<comment type="caution">
    <text evidence="2">The sequence shown here is derived from an EMBL/GenBank/DDBJ whole genome shotgun (WGS) entry which is preliminary data.</text>
</comment>